<keyword evidence="2 7" id="KW-0812">Transmembrane</keyword>
<evidence type="ECO:0000256" key="4">
    <source>
        <dbReference type="ARBA" id="ARBA00022989"/>
    </source>
</evidence>
<comment type="subcellular location">
    <subcellularLocation>
        <location evidence="1">Membrane</location>
        <topology evidence="1">Multi-pass membrane protein</topology>
    </subcellularLocation>
</comment>
<dbReference type="EMBL" id="JAUJYO010000013">
    <property type="protein sequence ID" value="KAK1299661.1"/>
    <property type="molecule type" value="Genomic_DNA"/>
</dbReference>
<feature type="domain" description="Amino acid transporter transmembrane" evidence="8">
    <location>
        <begin position="33"/>
        <end position="432"/>
    </location>
</feature>
<proteinExistence type="predicted"/>
<evidence type="ECO:0000313" key="9">
    <source>
        <dbReference type="EMBL" id="KAK1299661.1"/>
    </source>
</evidence>
<dbReference type="Pfam" id="PF01490">
    <property type="entry name" value="Aa_trans"/>
    <property type="match status" value="1"/>
</dbReference>
<reference evidence="9" key="2">
    <citation type="submission" date="2023-06" db="EMBL/GenBank/DDBJ databases">
        <authorList>
            <person name="Ma L."/>
            <person name="Liu K.-W."/>
            <person name="Li Z."/>
            <person name="Hsiao Y.-Y."/>
            <person name="Qi Y."/>
            <person name="Fu T."/>
            <person name="Tang G."/>
            <person name="Zhang D."/>
            <person name="Sun W.-H."/>
            <person name="Liu D.-K."/>
            <person name="Li Y."/>
            <person name="Chen G.-Z."/>
            <person name="Liu X.-D."/>
            <person name="Liao X.-Y."/>
            <person name="Jiang Y.-T."/>
            <person name="Yu X."/>
            <person name="Hao Y."/>
            <person name="Huang J."/>
            <person name="Zhao X.-W."/>
            <person name="Ke S."/>
            <person name="Chen Y.-Y."/>
            <person name="Wu W.-L."/>
            <person name="Hsu J.-L."/>
            <person name="Lin Y.-F."/>
            <person name="Huang M.-D."/>
            <person name="Li C.-Y."/>
            <person name="Huang L."/>
            <person name="Wang Z.-W."/>
            <person name="Zhao X."/>
            <person name="Zhong W.-Y."/>
            <person name="Peng D.-H."/>
            <person name="Ahmad S."/>
            <person name="Lan S."/>
            <person name="Zhang J.-S."/>
            <person name="Tsai W.-C."/>
            <person name="Van De Peer Y."/>
            <person name="Liu Z.-J."/>
        </authorList>
    </citation>
    <scope>NUCLEOTIDE SEQUENCE</scope>
    <source>
        <strain evidence="9">CP</strain>
        <tissue evidence="9">Leaves</tissue>
    </source>
</reference>
<keyword evidence="3" id="KW-0813">Transport</keyword>
<evidence type="ECO:0000256" key="3">
    <source>
        <dbReference type="ARBA" id="ARBA00022970"/>
    </source>
</evidence>
<dbReference type="Proteomes" id="UP001180020">
    <property type="component" value="Unassembled WGS sequence"/>
</dbReference>
<feature type="transmembrane region" description="Helical" evidence="7">
    <location>
        <begin position="416"/>
        <end position="441"/>
    </location>
</feature>
<keyword evidence="3" id="KW-0029">Amino-acid transport</keyword>
<feature type="transmembrane region" description="Helical" evidence="7">
    <location>
        <begin position="356"/>
        <end position="375"/>
    </location>
</feature>
<evidence type="ECO:0000256" key="2">
    <source>
        <dbReference type="ARBA" id="ARBA00022692"/>
    </source>
</evidence>
<reference evidence="9" key="1">
    <citation type="journal article" date="2023" name="Nat. Commun.">
        <title>Diploid and tetraploid genomes of Acorus and the evolution of monocots.</title>
        <authorList>
            <person name="Ma L."/>
            <person name="Liu K.W."/>
            <person name="Li Z."/>
            <person name="Hsiao Y.Y."/>
            <person name="Qi Y."/>
            <person name="Fu T."/>
            <person name="Tang G.D."/>
            <person name="Zhang D."/>
            <person name="Sun W.H."/>
            <person name="Liu D.K."/>
            <person name="Li Y."/>
            <person name="Chen G.Z."/>
            <person name="Liu X.D."/>
            <person name="Liao X.Y."/>
            <person name="Jiang Y.T."/>
            <person name="Yu X."/>
            <person name="Hao Y."/>
            <person name="Huang J."/>
            <person name="Zhao X.W."/>
            <person name="Ke S."/>
            <person name="Chen Y.Y."/>
            <person name="Wu W.L."/>
            <person name="Hsu J.L."/>
            <person name="Lin Y.F."/>
            <person name="Huang M.D."/>
            <person name="Li C.Y."/>
            <person name="Huang L."/>
            <person name="Wang Z.W."/>
            <person name="Zhao X."/>
            <person name="Zhong W.Y."/>
            <person name="Peng D.H."/>
            <person name="Ahmad S."/>
            <person name="Lan S."/>
            <person name="Zhang J.S."/>
            <person name="Tsai W.C."/>
            <person name="Van de Peer Y."/>
            <person name="Liu Z.J."/>
        </authorList>
    </citation>
    <scope>NUCLEOTIDE SEQUENCE</scope>
    <source>
        <strain evidence="9">CP</strain>
    </source>
</reference>
<keyword evidence="4 7" id="KW-1133">Transmembrane helix</keyword>
<feature type="transmembrane region" description="Helical" evidence="7">
    <location>
        <begin position="270"/>
        <end position="289"/>
    </location>
</feature>
<dbReference type="AlphaFoldDB" id="A0AAV9DDJ1"/>
<evidence type="ECO:0000256" key="6">
    <source>
        <dbReference type="SAM" id="MobiDB-lite"/>
    </source>
</evidence>
<evidence type="ECO:0000256" key="5">
    <source>
        <dbReference type="ARBA" id="ARBA00023136"/>
    </source>
</evidence>
<dbReference type="GO" id="GO:0015179">
    <property type="term" value="F:L-amino acid transmembrane transporter activity"/>
    <property type="evidence" value="ECO:0007669"/>
    <property type="project" value="TreeGrafter"/>
</dbReference>
<evidence type="ECO:0000256" key="7">
    <source>
        <dbReference type="SAM" id="Phobius"/>
    </source>
</evidence>
<dbReference type="PANTHER" id="PTHR22950:SF686">
    <property type="entry name" value="AMINO ACID TRANSPORTER AVT6A-LIKE"/>
    <property type="match status" value="1"/>
</dbReference>
<feature type="transmembrane region" description="Helical" evidence="7">
    <location>
        <begin position="318"/>
        <end position="335"/>
    </location>
</feature>
<dbReference type="PANTHER" id="PTHR22950">
    <property type="entry name" value="AMINO ACID TRANSPORTER"/>
    <property type="match status" value="1"/>
</dbReference>
<evidence type="ECO:0000313" key="10">
    <source>
        <dbReference type="Proteomes" id="UP001180020"/>
    </source>
</evidence>
<feature type="transmembrane region" description="Helical" evidence="7">
    <location>
        <begin position="381"/>
        <end position="404"/>
    </location>
</feature>
<comment type="caution">
    <text evidence="9">The sequence shown here is derived from an EMBL/GenBank/DDBJ whole genome shotgun (WGS) entry which is preliminary data.</text>
</comment>
<protein>
    <recommendedName>
        <fullName evidence="8">Amino acid transporter transmembrane domain-containing protein</fullName>
    </recommendedName>
</protein>
<keyword evidence="5 7" id="KW-0472">Membrane</keyword>
<feature type="transmembrane region" description="Helical" evidence="7">
    <location>
        <begin position="42"/>
        <end position="70"/>
    </location>
</feature>
<sequence length="450" mass="48351">MAVLPQKIDMKPRPRQHTTSRTPLIAGAASQSGAVFNLSTTIVGAGIMALPAAVKALGLIPGLLAIAAAAKLTESSIEMIVRSGRVSSPKPAAAAASYADLVGESFGSAGKALTRACVVINNLGMLVVYMIILGDVLSGTSSGTTHHTGVIEGWYGPQWWTSRTFLLLFTTLFVFAPLISLKRVDSLRYTSALSVALAFVFVAITAIVAVVKLFDGTASMPRLLPEMVDWKLFTTVPVLITSFVCHYSIHPIESELRDPGQMMRIVRVSLTLCTSVYMATSLFGVLLFGEGTLDDVLANFDVDLDIPLGAFLSDVVRVSYAVHLMLVFPIVFYSLRQNVDGLLFPRAVPLAQDKQRFFATTAFLMALAFLGANYVPSIWDAFQFMGATTSVVIGFILPAALTLRDVHGVAAKNDRILSWFMIFLAVSTSFVAILSDVYAFFGGRGDGDRA</sequence>
<keyword evidence="10" id="KW-1185">Reference proteome</keyword>
<organism evidence="9 10">
    <name type="scientific">Acorus calamus</name>
    <name type="common">Sweet flag</name>
    <dbReference type="NCBI Taxonomy" id="4465"/>
    <lineage>
        <taxon>Eukaryota</taxon>
        <taxon>Viridiplantae</taxon>
        <taxon>Streptophyta</taxon>
        <taxon>Embryophyta</taxon>
        <taxon>Tracheophyta</taxon>
        <taxon>Spermatophyta</taxon>
        <taxon>Magnoliopsida</taxon>
        <taxon>Liliopsida</taxon>
        <taxon>Acoraceae</taxon>
        <taxon>Acorus</taxon>
    </lineage>
</organism>
<feature type="transmembrane region" description="Helical" evidence="7">
    <location>
        <begin position="112"/>
        <end position="132"/>
    </location>
</feature>
<feature type="region of interest" description="Disordered" evidence="6">
    <location>
        <begin position="1"/>
        <end position="20"/>
    </location>
</feature>
<dbReference type="InterPro" id="IPR013057">
    <property type="entry name" value="AA_transpt_TM"/>
</dbReference>
<feature type="transmembrane region" description="Helical" evidence="7">
    <location>
        <begin position="193"/>
        <end position="214"/>
    </location>
</feature>
<feature type="transmembrane region" description="Helical" evidence="7">
    <location>
        <begin position="230"/>
        <end position="249"/>
    </location>
</feature>
<gene>
    <name evidence="9" type="ORF">QJS10_CPB13g00066</name>
</gene>
<accession>A0AAV9DDJ1</accession>
<dbReference type="GO" id="GO:0031090">
    <property type="term" value="C:organelle membrane"/>
    <property type="evidence" value="ECO:0007669"/>
    <property type="project" value="UniProtKB-ARBA"/>
</dbReference>
<feature type="transmembrane region" description="Helical" evidence="7">
    <location>
        <begin position="164"/>
        <end position="181"/>
    </location>
</feature>
<name>A0AAV9DDJ1_ACOCL</name>
<evidence type="ECO:0000259" key="8">
    <source>
        <dbReference type="Pfam" id="PF01490"/>
    </source>
</evidence>
<evidence type="ECO:0000256" key="1">
    <source>
        <dbReference type="ARBA" id="ARBA00004141"/>
    </source>
</evidence>